<keyword evidence="1" id="KW-1133">Transmembrane helix</keyword>
<dbReference type="EMBL" id="PZHR01000001">
    <property type="protein sequence ID" value="PTK61054.1"/>
    <property type="molecule type" value="Genomic_DNA"/>
</dbReference>
<keyword evidence="1" id="KW-0472">Membrane</keyword>
<keyword evidence="1" id="KW-0812">Transmembrane</keyword>
<feature type="transmembrane region" description="Helical" evidence="1">
    <location>
        <begin position="388"/>
        <end position="410"/>
    </location>
</feature>
<reference evidence="2 3" key="1">
    <citation type="journal article" date="2016" name="Front. Microbiol.">
        <title>Comprehensive Phylogenetic Analysis of Bovine Non-aureus Staphylococci Species Based on Whole-Genome Sequencing.</title>
        <authorList>
            <person name="Naushad S."/>
            <person name="Barkema H.W."/>
            <person name="Luby C."/>
            <person name="Condas L.A."/>
            <person name="Nobrega D.B."/>
            <person name="Carson D.A."/>
            <person name="De Buck J."/>
        </authorList>
    </citation>
    <scope>NUCLEOTIDE SEQUENCE [LARGE SCALE GENOMIC DNA]</scope>
    <source>
        <strain evidence="2 3">SNUC 4337</strain>
    </source>
</reference>
<feature type="transmembrane region" description="Helical" evidence="1">
    <location>
        <begin position="334"/>
        <end position="356"/>
    </location>
</feature>
<dbReference type="PANTHER" id="PTHR30354:SF11">
    <property type="entry name" value="PERMEASE"/>
    <property type="match status" value="1"/>
</dbReference>
<feature type="transmembrane region" description="Helical" evidence="1">
    <location>
        <begin position="272"/>
        <end position="289"/>
    </location>
</feature>
<name>A0A2T4SEG4_9STAP</name>
<dbReference type="AlphaFoldDB" id="A0A2T4SEG4"/>
<feature type="transmembrane region" description="Helical" evidence="1">
    <location>
        <begin position="301"/>
        <end position="322"/>
    </location>
</feature>
<dbReference type="GO" id="GO:0005886">
    <property type="term" value="C:plasma membrane"/>
    <property type="evidence" value="ECO:0007669"/>
    <property type="project" value="TreeGrafter"/>
</dbReference>
<feature type="transmembrane region" description="Helical" evidence="1">
    <location>
        <begin position="29"/>
        <end position="45"/>
    </location>
</feature>
<comment type="caution">
    <text evidence="2">The sequence shown here is derived from an EMBL/GenBank/DDBJ whole genome shotgun (WGS) entry which is preliminary data.</text>
</comment>
<sequence length="451" mass="46240">MFSGYLIISLIVSVVIILGLIVKGHLNAGLALIIGSITLGIMSGLDFSDIVKGIDNGFGGMLTDIGLPIGFGIILGKLLSDSGGANVIAENLVKIFPESKALYALAFTSFIIAIPVFFDVTFVILVPIGIAMIDRINKSMGHVVGAICIGGGTAFLLVPPAPNPLAAAGILKFDVGLLIIGGLLIGGCSVIIATAIHSRLLSSKLWKPQTDEGEEGLQEIETVEKTDKAPSLVVSLIPILLPVILIILNTITSAILGDSQPSILEFIGSKSIAMLIGAIAAFIVGLVFLGGKNTESSASEALEPAGIVFLITGAGGSFAEIIKSSGISDAIVDLVSGFGTNIILVLIMSWLAGVIFRQVTGSGTVAALTTLGIMSGVASAVDIHPMFIAMACLSGSLFGATINDSGFWIVSKVSGFTLSGGIKTYTLGQGLSSVITIIITIIVACISLIFK</sequence>
<feature type="transmembrane region" description="Helical" evidence="1">
    <location>
        <begin position="6"/>
        <end position="22"/>
    </location>
</feature>
<feature type="transmembrane region" description="Helical" evidence="1">
    <location>
        <begin position="139"/>
        <end position="158"/>
    </location>
</feature>
<protein>
    <submittedName>
        <fullName evidence="2">Gluconate transporter</fullName>
    </submittedName>
</protein>
<gene>
    <name evidence="2" type="ORF">BUZ61_00545</name>
</gene>
<dbReference type="RefSeq" id="WP_107643852.1">
    <property type="nucleotide sequence ID" value="NZ_JAFNLR010000004.1"/>
</dbReference>
<dbReference type="GO" id="GO:0015128">
    <property type="term" value="F:gluconate transmembrane transporter activity"/>
    <property type="evidence" value="ECO:0007669"/>
    <property type="project" value="InterPro"/>
</dbReference>
<dbReference type="Pfam" id="PF02447">
    <property type="entry name" value="GntP_permease"/>
    <property type="match status" value="1"/>
</dbReference>
<feature type="transmembrane region" description="Helical" evidence="1">
    <location>
        <begin position="362"/>
        <end position="381"/>
    </location>
</feature>
<dbReference type="InterPro" id="IPR003474">
    <property type="entry name" value="Glcn_transporter"/>
</dbReference>
<dbReference type="OrthoDB" id="9787129at2"/>
<feature type="transmembrane region" description="Helical" evidence="1">
    <location>
        <begin position="232"/>
        <end position="251"/>
    </location>
</feature>
<feature type="transmembrane region" description="Helical" evidence="1">
    <location>
        <begin position="430"/>
        <end position="450"/>
    </location>
</feature>
<dbReference type="Proteomes" id="UP000240400">
    <property type="component" value="Unassembled WGS sequence"/>
</dbReference>
<feature type="transmembrane region" description="Helical" evidence="1">
    <location>
        <begin position="170"/>
        <end position="196"/>
    </location>
</feature>
<dbReference type="PANTHER" id="PTHR30354">
    <property type="entry name" value="GNT FAMILY GLUCONATE TRANSPORTER"/>
    <property type="match status" value="1"/>
</dbReference>
<evidence type="ECO:0000256" key="1">
    <source>
        <dbReference type="SAM" id="Phobius"/>
    </source>
</evidence>
<evidence type="ECO:0000313" key="3">
    <source>
        <dbReference type="Proteomes" id="UP000240400"/>
    </source>
</evidence>
<evidence type="ECO:0000313" key="2">
    <source>
        <dbReference type="EMBL" id="PTK61054.1"/>
    </source>
</evidence>
<accession>A0A2T4SEG4</accession>
<organism evidence="2 3">
    <name type="scientific">Staphylococcus nepalensis</name>
    <dbReference type="NCBI Taxonomy" id="214473"/>
    <lineage>
        <taxon>Bacteria</taxon>
        <taxon>Bacillati</taxon>
        <taxon>Bacillota</taxon>
        <taxon>Bacilli</taxon>
        <taxon>Bacillales</taxon>
        <taxon>Staphylococcaceae</taxon>
        <taxon>Staphylococcus</taxon>
    </lineage>
</organism>
<feature type="transmembrane region" description="Helical" evidence="1">
    <location>
        <begin position="101"/>
        <end position="133"/>
    </location>
</feature>
<proteinExistence type="predicted"/>